<evidence type="ECO:0000313" key="2">
    <source>
        <dbReference type="Proteomes" id="UP001329915"/>
    </source>
</evidence>
<accession>A0AAU0UGP3</accession>
<gene>
    <name evidence="1" type="ORF">MFMK1_000190</name>
</gene>
<protein>
    <submittedName>
        <fullName evidence="1">Uncharacterized protein</fullName>
    </submittedName>
</protein>
<name>A0AAU0UGP3_9FIRM</name>
<keyword evidence="2" id="KW-1185">Reference proteome</keyword>
<sequence length="97" mass="10956">MRLADFIAARLQKTISKADAFFAAQTSADSQAEVVCRIINQTRLRLWQVLEQAELDAKSVNVNIVETYLEGRLSLDSSMKELSHFLKCRLIEVTPIS</sequence>
<organism evidence="1 2">
    <name type="scientific">Metallumcola ferriviriculae</name>
    <dbReference type="NCBI Taxonomy" id="3039180"/>
    <lineage>
        <taxon>Bacteria</taxon>
        <taxon>Bacillati</taxon>
        <taxon>Bacillota</taxon>
        <taxon>Clostridia</taxon>
        <taxon>Neomoorellales</taxon>
        <taxon>Desulfitibacteraceae</taxon>
        <taxon>Metallumcola</taxon>
    </lineage>
</organism>
<proteinExistence type="predicted"/>
<dbReference type="KEGG" id="dbc:MFMK1_000190"/>
<evidence type="ECO:0000313" key="1">
    <source>
        <dbReference type="EMBL" id="WRO20422.1"/>
    </source>
</evidence>
<dbReference type="Proteomes" id="UP001329915">
    <property type="component" value="Chromosome"/>
</dbReference>
<dbReference type="RefSeq" id="WP_366923320.1">
    <property type="nucleotide sequence ID" value="NZ_CP121694.1"/>
</dbReference>
<dbReference type="AlphaFoldDB" id="A0AAU0UGP3"/>
<dbReference type="EMBL" id="CP121694">
    <property type="protein sequence ID" value="WRO20422.1"/>
    <property type="molecule type" value="Genomic_DNA"/>
</dbReference>
<reference evidence="1 2" key="1">
    <citation type="submission" date="2023-04" db="EMBL/GenBank/DDBJ databases">
        <authorList>
            <person name="Hsu D."/>
        </authorList>
    </citation>
    <scope>NUCLEOTIDE SEQUENCE [LARGE SCALE GENOMIC DNA]</scope>
    <source>
        <strain evidence="1 2">MK1</strain>
    </source>
</reference>